<dbReference type="InterPro" id="IPR000683">
    <property type="entry name" value="Gfo/Idh/MocA-like_OxRdtase_N"/>
</dbReference>
<evidence type="ECO:0000259" key="7">
    <source>
        <dbReference type="Pfam" id="PF22725"/>
    </source>
</evidence>
<sequence length="397" mass="44081">MSSAVGFVSRVYKIYNPPKAVSATQGGSARPLRFGILGAAQIAPAALIRPAVSHLEVEVYAVAARDRNKAQAFARKHGIPKVHGSYEELIADPDVDAIYNPLPNMLHFEWTMKALEAGKHVLLEKPAADTVEETKAMFELAEKKGLVLLEAFHYRFHPATQRVKAILDGGELGKVKHIKTVMTVPRAMFSAADIRFDYGLGGGAMMDMGCYTMNAIRYFSSSNPISILDVSHRAFQSLKASDTGKVDEEITASFSLPNDVTAKLTSDLRSPNVLGIIPRLPELDATIECEGGKIEVYNFVLPSLYHTITVTPRNGRVRREKVYTFKEGSLKGEPWWETYRYQLEAFVDKVKGRVPQAWITKEDTLANMEWIEKVYTEAGLGVRPKSAYVHRSSYLVA</sequence>
<accession>A0A4Y7T771</accession>
<feature type="domain" description="Gfo/Idh/MocA-like oxidoreductase N-terminal" evidence="6">
    <location>
        <begin position="32"/>
        <end position="149"/>
    </location>
</feature>
<evidence type="ECO:0000256" key="4">
    <source>
        <dbReference type="ARBA" id="ARBA00042988"/>
    </source>
</evidence>
<comment type="similarity">
    <text evidence="1">Belongs to the Gfo/Idh/MocA family.</text>
</comment>
<feature type="domain" description="GFO/IDH/MocA-like oxidoreductase" evidence="7">
    <location>
        <begin position="161"/>
        <end position="272"/>
    </location>
</feature>
<reference evidence="8 9" key="1">
    <citation type="journal article" date="2019" name="Nat. Ecol. Evol.">
        <title>Megaphylogeny resolves global patterns of mushroom evolution.</title>
        <authorList>
            <person name="Varga T."/>
            <person name="Krizsan K."/>
            <person name="Foldi C."/>
            <person name="Dima B."/>
            <person name="Sanchez-Garcia M."/>
            <person name="Sanchez-Ramirez S."/>
            <person name="Szollosi G.J."/>
            <person name="Szarkandi J.G."/>
            <person name="Papp V."/>
            <person name="Albert L."/>
            <person name="Andreopoulos W."/>
            <person name="Angelini C."/>
            <person name="Antonin V."/>
            <person name="Barry K.W."/>
            <person name="Bougher N.L."/>
            <person name="Buchanan P."/>
            <person name="Buyck B."/>
            <person name="Bense V."/>
            <person name="Catcheside P."/>
            <person name="Chovatia M."/>
            <person name="Cooper J."/>
            <person name="Damon W."/>
            <person name="Desjardin D."/>
            <person name="Finy P."/>
            <person name="Geml J."/>
            <person name="Haridas S."/>
            <person name="Hughes K."/>
            <person name="Justo A."/>
            <person name="Karasinski D."/>
            <person name="Kautmanova I."/>
            <person name="Kiss B."/>
            <person name="Kocsube S."/>
            <person name="Kotiranta H."/>
            <person name="LaButti K.M."/>
            <person name="Lechner B.E."/>
            <person name="Liimatainen K."/>
            <person name="Lipzen A."/>
            <person name="Lukacs Z."/>
            <person name="Mihaltcheva S."/>
            <person name="Morgado L.N."/>
            <person name="Niskanen T."/>
            <person name="Noordeloos M.E."/>
            <person name="Ohm R.A."/>
            <person name="Ortiz-Santana B."/>
            <person name="Ovrebo C."/>
            <person name="Racz N."/>
            <person name="Riley R."/>
            <person name="Savchenko A."/>
            <person name="Shiryaev A."/>
            <person name="Soop K."/>
            <person name="Spirin V."/>
            <person name="Szebenyi C."/>
            <person name="Tomsovsky M."/>
            <person name="Tulloss R.E."/>
            <person name="Uehling J."/>
            <person name="Grigoriev I.V."/>
            <person name="Vagvolgyi C."/>
            <person name="Papp T."/>
            <person name="Martin F.M."/>
            <person name="Miettinen O."/>
            <person name="Hibbett D.S."/>
            <person name="Nagy L.G."/>
        </authorList>
    </citation>
    <scope>NUCLEOTIDE SEQUENCE [LARGE SCALE GENOMIC DNA]</scope>
    <source>
        <strain evidence="8 9">FP101781</strain>
    </source>
</reference>
<organism evidence="8 9">
    <name type="scientific">Coprinellus micaceus</name>
    <name type="common">Glistening ink-cap mushroom</name>
    <name type="synonym">Coprinus micaceus</name>
    <dbReference type="NCBI Taxonomy" id="71717"/>
    <lineage>
        <taxon>Eukaryota</taxon>
        <taxon>Fungi</taxon>
        <taxon>Dikarya</taxon>
        <taxon>Basidiomycota</taxon>
        <taxon>Agaricomycotina</taxon>
        <taxon>Agaricomycetes</taxon>
        <taxon>Agaricomycetidae</taxon>
        <taxon>Agaricales</taxon>
        <taxon>Agaricineae</taxon>
        <taxon>Psathyrellaceae</taxon>
        <taxon>Coprinellus</taxon>
    </lineage>
</organism>
<gene>
    <name evidence="8" type="ORF">FA13DRAFT_1664705</name>
</gene>
<dbReference type="EC" id="1.1.1.179" evidence="3"/>
<dbReference type="InterPro" id="IPR050984">
    <property type="entry name" value="Gfo/Idh/MocA_domain"/>
</dbReference>
<dbReference type="EMBL" id="QPFP01000024">
    <property type="protein sequence ID" value="TEB30027.1"/>
    <property type="molecule type" value="Genomic_DNA"/>
</dbReference>
<evidence type="ECO:0000313" key="8">
    <source>
        <dbReference type="EMBL" id="TEB30027.1"/>
    </source>
</evidence>
<comment type="caution">
    <text evidence="8">The sequence shown here is derived from an EMBL/GenBank/DDBJ whole genome shotgun (WGS) entry which is preliminary data.</text>
</comment>
<dbReference type="InterPro" id="IPR055170">
    <property type="entry name" value="GFO_IDH_MocA-like_dom"/>
</dbReference>
<dbReference type="SUPFAM" id="SSF51735">
    <property type="entry name" value="NAD(P)-binding Rossmann-fold domains"/>
    <property type="match status" value="1"/>
</dbReference>
<dbReference type="PANTHER" id="PTHR22604">
    <property type="entry name" value="OXIDOREDUCTASES"/>
    <property type="match status" value="1"/>
</dbReference>
<dbReference type="Proteomes" id="UP000298030">
    <property type="component" value="Unassembled WGS sequence"/>
</dbReference>
<dbReference type="PANTHER" id="PTHR22604:SF105">
    <property type="entry name" value="TRANS-1,2-DIHYDROBENZENE-1,2-DIOL DEHYDROGENASE"/>
    <property type="match status" value="1"/>
</dbReference>
<dbReference type="Pfam" id="PF22725">
    <property type="entry name" value="GFO_IDH_MocA_C3"/>
    <property type="match status" value="1"/>
</dbReference>
<protein>
    <recommendedName>
        <fullName evidence="3">D-xylose 1-dehydrogenase (NADP(+), D-xylono-1,5-lactone-forming)</fullName>
        <ecNumber evidence="3">1.1.1.179</ecNumber>
    </recommendedName>
    <alternativeName>
        <fullName evidence="4">D-xylose-NADP dehydrogenase</fullName>
    </alternativeName>
</protein>
<comment type="catalytic activity">
    <reaction evidence="5">
        <text>D-xylose + NADP(+) = D-xylono-1,5-lactone + NADPH + H(+)</text>
        <dbReference type="Rhea" id="RHEA:22000"/>
        <dbReference type="ChEBI" id="CHEBI:15378"/>
        <dbReference type="ChEBI" id="CHEBI:15867"/>
        <dbReference type="ChEBI" id="CHEBI:53455"/>
        <dbReference type="ChEBI" id="CHEBI:57783"/>
        <dbReference type="ChEBI" id="CHEBI:58349"/>
        <dbReference type="EC" id="1.1.1.179"/>
    </reaction>
</comment>
<dbReference type="GO" id="GO:0047837">
    <property type="term" value="F:D-xylose 1-dehydrogenase (NADP+) activity"/>
    <property type="evidence" value="ECO:0007669"/>
    <property type="project" value="UniProtKB-EC"/>
</dbReference>
<evidence type="ECO:0000256" key="3">
    <source>
        <dbReference type="ARBA" id="ARBA00038984"/>
    </source>
</evidence>
<name>A0A4Y7T771_COPMI</name>
<dbReference type="AlphaFoldDB" id="A0A4Y7T771"/>
<evidence type="ECO:0000313" key="9">
    <source>
        <dbReference type="Proteomes" id="UP000298030"/>
    </source>
</evidence>
<evidence type="ECO:0000256" key="1">
    <source>
        <dbReference type="ARBA" id="ARBA00010928"/>
    </source>
</evidence>
<dbReference type="SUPFAM" id="SSF55347">
    <property type="entry name" value="Glyceraldehyde-3-phosphate dehydrogenase-like, C-terminal domain"/>
    <property type="match status" value="1"/>
</dbReference>
<dbReference type="OrthoDB" id="64915at2759"/>
<dbReference type="Pfam" id="PF01408">
    <property type="entry name" value="GFO_IDH_MocA"/>
    <property type="match status" value="1"/>
</dbReference>
<proteinExistence type="inferred from homology"/>
<dbReference type="GO" id="GO:0000166">
    <property type="term" value="F:nucleotide binding"/>
    <property type="evidence" value="ECO:0007669"/>
    <property type="project" value="InterPro"/>
</dbReference>
<dbReference type="InterPro" id="IPR036291">
    <property type="entry name" value="NAD(P)-bd_dom_sf"/>
</dbReference>
<dbReference type="Gene3D" id="3.40.50.720">
    <property type="entry name" value="NAD(P)-binding Rossmann-like Domain"/>
    <property type="match status" value="1"/>
</dbReference>
<dbReference type="STRING" id="71717.A0A4Y7T771"/>
<keyword evidence="9" id="KW-1185">Reference proteome</keyword>
<dbReference type="Gene3D" id="3.30.360.10">
    <property type="entry name" value="Dihydrodipicolinate Reductase, domain 2"/>
    <property type="match status" value="1"/>
</dbReference>
<evidence type="ECO:0000259" key="6">
    <source>
        <dbReference type="Pfam" id="PF01408"/>
    </source>
</evidence>
<evidence type="ECO:0000256" key="5">
    <source>
        <dbReference type="ARBA" id="ARBA00049233"/>
    </source>
</evidence>
<evidence type="ECO:0000256" key="2">
    <source>
        <dbReference type="ARBA" id="ARBA00023002"/>
    </source>
</evidence>
<keyword evidence="2" id="KW-0560">Oxidoreductase</keyword>